<feature type="compositionally biased region" description="Polar residues" evidence="1">
    <location>
        <begin position="868"/>
        <end position="877"/>
    </location>
</feature>
<proteinExistence type="predicted"/>
<sequence>MTESKPPTGRVMKTRAPPPPLAPQPAPRHIFRNFVLDGGGPSAIDAKDNTANPYVTFQLTLPQGRQISMTEDGSKALMDLLVELCSRHHLNPALHTLDLWSSEGLPLAYKPNSHLGSLNVACVLIKEKVVEEKVARRPAPKVPEKTTRLMVNYHVNQKAVVRVNPLVALQSLIPTICSKCELDPSHVLLLKDSVSHHDLPLDKSLAELGIKELYVHDQSLVFQPKMASAPVLNFSDSISSTAAGSGGPQKKGLLGILQFSRRKSKDQSSLSAVSTTEDHPGILGKSQSVSHIHTMSPKTETKKRRAPPPPATPPPPMVHASSERSQVGLFSESQQKRKKAPPPPTFILQQDSDSSPPPVPQTSNGHSTEAPTPGHRINATQSNAGSDVPVELQTVEAAPLKQPEEPPLMSDATPNPSSPSPSSSSNGSLTMQESSSELCQSLDDSDLDLDASRCSSATSSSSVQLHPTTQSSSSKTVASSSSGSVVNSDSSSKSDTESALNLKLDEVENNRQSAVENADPPIPPKPPRSSSTEPTQHVPHLTISVPRTCSPVIVSTDSETVATVEAGSHPSWIYSMDTSSVRIQRPETEAPEAETLSLDSSNGSSSLPDQGYAASEGMAEVEDSSTLSFSPDQQSTSMDASLSLEGGGGDKGEKLQRLIQQKQRSNSSDSDEGCATWGSTHRHGVSTTYGKSVQSFEDDPELTYQLHQTLADFEASLADHMNINSAKDSHYTMSTNSNKVPVSVVDIDVPVTAIDDVLQDYEHDIGKHELTSFDGAKRSNREGSGIHHKSEMETQNKNNNACTTAVSTKRRDSKPSDKHSCEKREGNIKIVVRERINDDTISKKEDKQKLPVKSRTDVQKNSKKTEVNPDSLQNNSQKKLDLQPKLHRSVSPGKDEEKHRVSQSNSALGSSQGKITPNVTSRFGLKTFTVVPPKPSVTHAATTESAATLTIGAIKIDDQGNMVTAGVYRSKVSRSPEPENREVSPLLGQAKAFWSSNERQKTSVSQRKALTDKVKENTDGASTTRVGSEGSIPADKKTTQSTGMKAADTAQPQVLIEAKELVKDVGAPNTERTEAESNNSLFKDTQKLTNNPSPPPLLLPDLKRDLSFLKPSRRTSSQYVASAISKYAPKTAAKPSSSSSFPLKTETTVGFSGSAQSIQVNAFQSDNKDNVNTSRSSSPGPKSSKSCSEDSSEIWKNLERERFQKYSGSSKESSDTLNIETAKRNLTQSSGSTQTTANVNKNGNYVKDIRSRSPSPGNSNYLLPPSKIPTAPNTAAKEQISSLKENAQLPPSVTVSDRGEATGPPAITVFGPVKRFKPVIHKSVEKEPSLHGSLMEAIQTGGGKDRLKKISSEASNLKRAAYNEEGNEKSALLAAIRDNSNSSRLKKTKSEAASELEQIRRSTAAEEKRPASPPGSSSSVPSPPPPPPPPAPAGPPPPPPALLQRKPSSVANASAPMDPASTREAMLEAIRSGSAAGKLKKVSVPTKTVKVNARLGTIEATFPTNAR</sequence>
<feature type="compositionally biased region" description="Polar residues" evidence="1">
    <location>
        <begin position="795"/>
        <end position="807"/>
    </location>
</feature>
<feature type="domain" description="WH2" evidence="2">
    <location>
        <begin position="1462"/>
        <end position="1482"/>
    </location>
</feature>
<dbReference type="InterPro" id="IPR019025">
    <property type="entry name" value="Cordon-bleu_ubiquitin_domain"/>
</dbReference>
<dbReference type="Ensembl" id="ENSORLT00015006508.1">
    <property type="protein sequence ID" value="ENSORLP00015005089.1"/>
    <property type="gene ID" value="ENSORLG00015005870.1"/>
</dbReference>
<dbReference type="InterPro" id="IPR039895">
    <property type="entry name" value="COBL-like"/>
</dbReference>
<reference key="1">
    <citation type="journal article" date="2007" name="Nature">
        <title>The medaka draft genome and insights into vertebrate genome evolution.</title>
        <authorList>
            <person name="Kasahara M."/>
            <person name="Naruse K."/>
            <person name="Sasaki S."/>
            <person name="Nakatani Y."/>
            <person name="Qu W."/>
            <person name="Ahsan B."/>
            <person name="Yamada T."/>
            <person name="Nagayasu Y."/>
            <person name="Doi K."/>
            <person name="Kasai Y."/>
            <person name="Jindo T."/>
            <person name="Kobayashi D."/>
            <person name="Shimada A."/>
            <person name="Toyoda A."/>
            <person name="Kuroki Y."/>
            <person name="Fujiyama A."/>
            <person name="Sasaki T."/>
            <person name="Shimizu A."/>
            <person name="Asakawa S."/>
            <person name="Shimizu N."/>
            <person name="Hashimoto S."/>
            <person name="Yang J."/>
            <person name="Lee Y."/>
            <person name="Matsushima K."/>
            <person name="Sugano S."/>
            <person name="Sakaizumi M."/>
            <person name="Narita T."/>
            <person name="Ohishi K."/>
            <person name="Haga S."/>
            <person name="Ohta F."/>
            <person name="Nomoto H."/>
            <person name="Nogata K."/>
            <person name="Morishita T."/>
            <person name="Endo T."/>
            <person name="Shin-I T."/>
            <person name="Takeda H."/>
            <person name="Morishita S."/>
            <person name="Kohara Y."/>
        </authorList>
    </citation>
    <scope>NUCLEOTIDE SEQUENCE [LARGE SCALE GENOMIC DNA]</scope>
    <source>
        <strain>Hd-rR</strain>
    </source>
</reference>
<feature type="domain" description="WH2" evidence="2">
    <location>
        <begin position="1330"/>
        <end position="1350"/>
    </location>
</feature>
<feature type="compositionally biased region" description="Polar residues" evidence="1">
    <location>
        <begin position="1223"/>
        <end position="1243"/>
    </location>
</feature>
<dbReference type="Proteomes" id="UP000265200">
    <property type="component" value="Chromosome 16"/>
</dbReference>
<feature type="compositionally biased region" description="Low complexity" evidence="1">
    <location>
        <begin position="471"/>
        <end position="499"/>
    </location>
</feature>
<feature type="region of interest" description="Disordered" evidence="1">
    <location>
        <begin position="1223"/>
        <end position="1272"/>
    </location>
</feature>
<feature type="compositionally biased region" description="Basic and acidic residues" evidence="1">
    <location>
        <begin position="809"/>
        <end position="825"/>
    </location>
</feature>
<dbReference type="InterPro" id="IPR003124">
    <property type="entry name" value="WH2_dom"/>
</dbReference>
<reference evidence="3 4" key="2">
    <citation type="submission" date="2017-04" db="EMBL/GenBank/DDBJ databases">
        <title>CpG methylation of centromeres and impact of large insertions on vertebrate speciation.</title>
        <authorList>
            <person name="Ichikawa K."/>
            <person name="Yoshimura J."/>
            <person name="Morishita S."/>
        </authorList>
    </citation>
    <scope>NUCLEOTIDE SEQUENCE</scope>
    <source>
        <strain evidence="3 4">HSOK</strain>
    </source>
</reference>
<feature type="region of interest" description="Disordered" evidence="1">
    <location>
        <begin position="1375"/>
        <end position="1465"/>
    </location>
</feature>
<feature type="compositionally biased region" description="Low complexity" evidence="1">
    <location>
        <begin position="1174"/>
        <end position="1186"/>
    </location>
</feature>
<feature type="region of interest" description="Disordered" evidence="1">
    <location>
        <begin position="583"/>
        <end position="687"/>
    </location>
</feature>
<organism evidence="3 4">
    <name type="scientific">Oryzias latipes</name>
    <name type="common">Japanese rice fish</name>
    <name type="synonym">Japanese killifish</name>
    <dbReference type="NCBI Taxonomy" id="8090"/>
    <lineage>
        <taxon>Eukaryota</taxon>
        <taxon>Metazoa</taxon>
        <taxon>Chordata</taxon>
        <taxon>Craniata</taxon>
        <taxon>Vertebrata</taxon>
        <taxon>Euteleostomi</taxon>
        <taxon>Actinopterygii</taxon>
        <taxon>Neopterygii</taxon>
        <taxon>Teleostei</taxon>
        <taxon>Neoteleostei</taxon>
        <taxon>Acanthomorphata</taxon>
        <taxon>Ovalentaria</taxon>
        <taxon>Atherinomorphae</taxon>
        <taxon>Beloniformes</taxon>
        <taxon>Adrianichthyidae</taxon>
        <taxon>Oryziinae</taxon>
        <taxon>Oryzias</taxon>
    </lineage>
</organism>
<accession>A0A3P9HC11</accession>
<feature type="compositionally biased region" description="Low complexity" evidence="1">
    <location>
        <begin position="596"/>
        <end position="607"/>
    </location>
</feature>
<feature type="compositionally biased region" description="Polar residues" evidence="1">
    <location>
        <begin position="658"/>
        <end position="668"/>
    </location>
</feature>
<feature type="compositionally biased region" description="Basic and acidic residues" evidence="1">
    <location>
        <begin position="772"/>
        <end position="794"/>
    </location>
</feature>
<feature type="compositionally biased region" description="Basic and acidic residues" evidence="1">
    <location>
        <begin position="839"/>
        <end position="867"/>
    </location>
</feature>
<dbReference type="Gene3D" id="3.10.20.90">
    <property type="entry name" value="Phosphatidylinositol 3-kinase Catalytic Subunit, Chain A, domain 1"/>
    <property type="match status" value="1"/>
</dbReference>
<feature type="compositionally biased region" description="Pro residues" evidence="1">
    <location>
        <begin position="1421"/>
        <end position="1441"/>
    </location>
</feature>
<dbReference type="PANTHER" id="PTHR47008">
    <property type="entry name" value="PROTEIN CORDON-BLEU"/>
    <property type="match status" value="1"/>
</dbReference>
<feature type="region of interest" description="Disordered" evidence="1">
    <location>
        <begin position="1065"/>
        <end position="1099"/>
    </location>
</feature>
<feature type="compositionally biased region" description="Pro residues" evidence="1">
    <location>
        <begin position="307"/>
        <end position="317"/>
    </location>
</feature>
<feature type="compositionally biased region" description="Basic and acidic residues" evidence="1">
    <location>
        <begin position="1009"/>
        <end position="1018"/>
    </location>
</feature>
<dbReference type="Pfam" id="PF02205">
    <property type="entry name" value="WH2"/>
    <property type="match status" value="1"/>
</dbReference>
<feature type="region of interest" description="Disordered" evidence="1">
    <location>
        <begin position="1162"/>
        <end position="1191"/>
    </location>
</feature>
<reference evidence="3" key="4">
    <citation type="submission" date="2025-09" db="UniProtKB">
        <authorList>
            <consortium name="Ensembl"/>
        </authorList>
    </citation>
    <scope>IDENTIFICATION</scope>
    <source>
        <strain evidence="3">HSOK</strain>
    </source>
</reference>
<feature type="domain" description="WH2" evidence="2">
    <location>
        <begin position="1368"/>
        <end position="1388"/>
    </location>
</feature>
<feature type="compositionally biased region" description="Pro residues" evidence="1">
    <location>
        <begin position="16"/>
        <end position="25"/>
    </location>
</feature>
<name>A0A3P9HC11_ORYLA</name>
<dbReference type="PANTHER" id="PTHR47008:SF1">
    <property type="entry name" value="PROTEIN CORDON-BLEU"/>
    <property type="match status" value="1"/>
</dbReference>
<feature type="compositionally biased region" description="Polar residues" evidence="1">
    <location>
        <begin position="624"/>
        <end position="640"/>
    </location>
</feature>
<evidence type="ECO:0000313" key="4">
    <source>
        <dbReference type="Proteomes" id="UP000265200"/>
    </source>
</evidence>
<feature type="compositionally biased region" description="Basic and acidic residues" evidence="1">
    <location>
        <begin position="1388"/>
        <end position="1410"/>
    </location>
</feature>
<dbReference type="CDD" id="cd21799">
    <property type="entry name" value="WH2_Wa_Cobl"/>
    <property type="match status" value="1"/>
</dbReference>
<feature type="region of interest" description="Disordered" evidence="1">
    <location>
        <begin position="994"/>
        <end position="1047"/>
    </location>
</feature>
<reference evidence="3" key="3">
    <citation type="submission" date="2025-08" db="UniProtKB">
        <authorList>
            <consortium name="Ensembl"/>
        </authorList>
    </citation>
    <scope>IDENTIFICATION</scope>
    <source>
        <strain evidence="3">HSOK</strain>
    </source>
</reference>
<dbReference type="Pfam" id="PF09469">
    <property type="entry name" value="Cobl"/>
    <property type="match status" value="1"/>
</dbReference>
<feature type="region of interest" description="Disordered" evidence="1">
    <location>
        <begin position="265"/>
        <end position="544"/>
    </location>
</feature>
<protein>
    <submittedName>
        <fullName evidence="3">Cordon-bleu WH2 repeat protein</fullName>
    </submittedName>
</protein>
<dbReference type="PROSITE" id="PS51082">
    <property type="entry name" value="WH2"/>
    <property type="match status" value="3"/>
</dbReference>
<feature type="compositionally biased region" description="Polar residues" evidence="1">
    <location>
        <begin position="902"/>
        <end position="918"/>
    </location>
</feature>
<evidence type="ECO:0000313" key="3">
    <source>
        <dbReference type="Ensembl" id="ENSORLP00015005089.1"/>
    </source>
</evidence>
<feature type="compositionally biased region" description="Polar residues" evidence="1">
    <location>
        <begin position="994"/>
        <end position="1008"/>
    </location>
</feature>
<dbReference type="SMART" id="SM00246">
    <property type="entry name" value="WH2"/>
    <property type="match status" value="3"/>
</dbReference>
<feature type="compositionally biased region" description="Polar residues" evidence="1">
    <location>
        <begin position="1162"/>
        <end position="1173"/>
    </location>
</feature>
<dbReference type="GO" id="GO:0003785">
    <property type="term" value="F:actin monomer binding"/>
    <property type="evidence" value="ECO:0007669"/>
    <property type="project" value="InterPro"/>
</dbReference>
<feature type="compositionally biased region" description="Low complexity" evidence="1">
    <location>
        <begin position="452"/>
        <end position="462"/>
    </location>
</feature>
<evidence type="ECO:0000256" key="1">
    <source>
        <dbReference type="SAM" id="MobiDB-lite"/>
    </source>
</evidence>
<feature type="compositionally biased region" description="Low complexity" evidence="1">
    <location>
        <begin position="420"/>
        <end position="442"/>
    </location>
</feature>
<feature type="region of interest" description="Disordered" evidence="1">
    <location>
        <begin position="839"/>
        <end position="918"/>
    </location>
</feature>
<feature type="region of interest" description="Disordered" evidence="1">
    <location>
        <begin position="772"/>
        <end position="825"/>
    </location>
</feature>
<evidence type="ECO:0000259" key="2">
    <source>
        <dbReference type="PROSITE" id="PS51082"/>
    </source>
</evidence>
<feature type="compositionally biased region" description="Polar residues" evidence="1">
    <location>
        <begin position="1252"/>
        <end position="1261"/>
    </location>
</feature>
<feature type="region of interest" description="Disordered" evidence="1">
    <location>
        <begin position="1"/>
        <end position="25"/>
    </location>
</feature>